<dbReference type="Proteomes" id="UP001597075">
    <property type="component" value="Unassembled WGS sequence"/>
</dbReference>
<name>A0ABD6D1A1_9EURY</name>
<dbReference type="AlphaFoldDB" id="A0ABD6D1A1"/>
<protein>
    <recommendedName>
        <fullName evidence="3">Small CPxCG-related zinc finger protein</fullName>
    </recommendedName>
</protein>
<evidence type="ECO:0000313" key="2">
    <source>
        <dbReference type="Proteomes" id="UP001597075"/>
    </source>
</evidence>
<proteinExistence type="predicted"/>
<evidence type="ECO:0000313" key="1">
    <source>
        <dbReference type="EMBL" id="MFD1635209.1"/>
    </source>
</evidence>
<accession>A0ABD6D1A1</accession>
<evidence type="ECO:0008006" key="3">
    <source>
        <dbReference type="Google" id="ProtNLM"/>
    </source>
</evidence>
<dbReference type="Pfam" id="PF24444">
    <property type="entry name" value="DUF7563"/>
    <property type="match status" value="1"/>
</dbReference>
<dbReference type="InterPro" id="IPR055985">
    <property type="entry name" value="DUF7563"/>
</dbReference>
<reference evidence="1 2" key="1">
    <citation type="journal article" date="2019" name="Int. J. Syst. Evol. Microbiol.">
        <title>The Global Catalogue of Microorganisms (GCM) 10K type strain sequencing project: providing services to taxonomists for standard genome sequencing and annotation.</title>
        <authorList>
            <consortium name="The Broad Institute Genomics Platform"/>
            <consortium name="The Broad Institute Genome Sequencing Center for Infectious Disease"/>
            <person name="Wu L."/>
            <person name="Ma J."/>
        </authorList>
    </citation>
    <scope>NUCLEOTIDE SEQUENCE [LARGE SCALE GENOMIC DNA]</scope>
    <source>
        <strain evidence="1 2">CGMCC 1.10594</strain>
    </source>
</reference>
<keyword evidence="2" id="KW-1185">Reference proteome</keyword>
<gene>
    <name evidence="1" type="ORF">ACFSBJ_15875</name>
</gene>
<comment type="caution">
    <text evidence="1">The sequence shown here is derived from an EMBL/GenBank/DDBJ whole genome shotgun (WGS) entry which is preliminary data.</text>
</comment>
<dbReference type="EMBL" id="JBHUDL010000011">
    <property type="protein sequence ID" value="MFD1635209.1"/>
    <property type="molecule type" value="Genomic_DNA"/>
</dbReference>
<organism evidence="1 2">
    <name type="scientific">Haloplanus ruber</name>
    <dbReference type="NCBI Taxonomy" id="869892"/>
    <lineage>
        <taxon>Archaea</taxon>
        <taxon>Methanobacteriati</taxon>
        <taxon>Methanobacteriota</taxon>
        <taxon>Stenosarchaea group</taxon>
        <taxon>Halobacteria</taxon>
        <taxon>Halobacteriales</taxon>
        <taxon>Haloferacaceae</taxon>
        <taxon>Haloplanus</taxon>
    </lineage>
</organism>
<sequence length="51" mass="5707">MTVPECQNCGAHVTERYARVFTPDSVDEPRVCPHCEGLTRDGDGTIRETRT</sequence>
<dbReference type="RefSeq" id="WP_256406729.1">
    <property type="nucleotide sequence ID" value="NZ_CP187153.1"/>
</dbReference>